<name>A0AAQ3NFG2_VIGMU</name>
<dbReference type="Proteomes" id="UP001374535">
    <property type="component" value="Chromosome 6"/>
</dbReference>
<reference evidence="9 10" key="1">
    <citation type="journal article" date="2023" name="Life. Sci Alliance">
        <title>Evolutionary insights into 3D genome organization and epigenetic landscape of Vigna mungo.</title>
        <authorList>
            <person name="Junaid A."/>
            <person name="Singh B."/>
            <person name="Bhatia S."/>
        </authorList>
    </citation>
    <scope>NUCLEOTIDE SEQUENCE [LARGE SCALE GENOMIC DNA]</scope>
    <source>
        <strain evidence="9">Urdbean</strain>
    </source>
</reference>
<feature type="domain" description="BZIP" evidence="8">
    <location>
        <begin position="227"/>
        <end position="291"/>
    </location>
</feature>
<dbReference type="InterPro" id="IPR045314">
    <property type="entry name" value="bZIP_plant_GBF1"/>
</dbReference>
<evidence type="ECO:0000313" key="10">
    <source>
        <dbReference type="Proteomes" id="UP001374535"/>
    </source>
</evidence>
<evidence type="ECO:0000256" key="7">
    <source>
        <dbReference type="SAM" id="MobiDB-lite"/>
    </source>
</evidence>
<evidence type="ECO:0000256" key="4">
    <source>
        <dbReference type="ARBA" id="ARBA00023125"/>
    </source>
</evidence>
<evidence type="ECO:0000256" key="2">
    <source>
        <dbReference type="ARBA" id="ARBA00007163"/>
    </source>
</evidence>
<keyword evidence="6" id="KW-0539">Nucleus</keyword>
<dbReference type="Gene3D" id="1.20.5.170">
    <property type="match status" value="1"/>
</dbReference>
<dbReference type="InterPro" id="IPR046347">
    <property type="entry name" value="bZIP_sf"/>
</dbReference>
<sequence>MDAESEKRAFTSTSVSRSSSCEGMDRLVDKEEMEAAETLAQLAMRDSHSTDKWCTKLCAIPEVHPSPTLHSDPSLGTADQAIAIADQQQDEKVHATASVEAERIEQNNCSEPMEVEQDANLIPNSSHTEVEQDANLIHNSSHTEVEQDANLINNSSHTKVEQDANLIQNSSHTEVDQEQDSNVAHKSKEQDSNVTHKSKELDSNVTHKSNNLLGRYNRSRKNLTEEEKEARRMRRILANRESARQTIRRRQALCEELTKKAATLVVENESLKKWMFYLKIHIFSTLSDKKEKDLALKEYQSLETTNKYLKAQIAKSTNTEEEKTPVEPESSVAEVTPSSGSGPWFLYNPFPVQHVFWPSPLQPTYPVHLPNASFNSIIIPSIANVPCSSESELYPKQNNLINDKQTPNPFYMFPCPWIFPCPQFGNGQSSPSCSLKDKQNNLSLGKSCSSSSSLNTLANVDYRAWTEARLGNDPSRFSLDGGEKKTGCHIIENYHGPSLGCNGHACAFEQENELQSHSGPNNKASSTAYIGASSVEKKQKQFICQGKSLADAVAAAEARKRRKELTKQKSIHNRQSRMQC</sequence>
<evidence type="ECO:0000259" key="8">
    <source>
        <dbReference type="SMART" id="SM00338"/>
    </source>
</evidence>
<dbReference type="AlphaFoldDB" id="A0AAQ3NFG2"/>
<comment type="similarity">
    <text evidence="2">Belongs to the bZIP family.</text>
</comment>
<comment type="subcellular location">
    <subcellularLocation>
        <location evidence="1">Nucleus</location>
    </subcellularLocation>
</comment>
<evidence type="ECO:0000256" key="3">
    <source>
        <dbReference type="ARBA" id="ARBA00023015"/>
    </source>
</evidence>
<dbReference type="InterPro" id="IPR044827">
    <property type="entry name" value="GBF-like"/>
</dbReference>
<dbReference type="InterPro" id="IPR004827">
    <property type="entry name" value="bZIP"/>
</dbReference>
<dbReference type="GO" id="GO:0005634">
    <property type="term" value="C:nucleus"/>
    <property type="evidence" value="ECO:0007669"/>
    <property type="project" value="UniProtKB-SubCell"/>
</dbReference>
<protein>
    <recommendedName>
        <fullName evidence="8">BZIP domain-containing protein</fullName>
    </recommendedName>
</protein>
<dbReference type="GO" id="GO:0043565">
    <property type="term" value="F:sequence-specific DNA binding"/>
    <property type="evidence" value="ECO:0007669"/>
    <property type="project" value="InterPro"/>
</dbReference>
<organism evidence="9 10">
    <name type="scientific">Vigna mungo</name>
    <name type="common">Black gram</name>
    <name type="synonym">Phaseolus mungo</name>
    <dbReference type="NCBI Taxonomy" id="3915"/>
    <lineage>
        <taxon>Eukaryota</taxon>
        <taxon>Viridiplantae</taxon>
        <taxon>Streptophyta</taxon>
        <taxon>Embryophyta</taxon>
        <taxon>Tracheophyta</taxon>
        <taxon>Spermatophyta</taxon>
        <taxon>Magnoliopsida</taxon>
        <taxon>eudicotyledons</taxon>
        <taxon>Gunneridae</taxon>
        <taxon>Pentapetalae</taxon>
        <taxon>rosids</taxon>
        <taxon>fabids</taxon>
        <taxon>Fabales</taxon>
        <taxon>Fabaceae</taxon>
        <taxon>Papilionoideae</taxon>
        <taxon>50 kb inversion clade</taxon>
        <taxon>NPAAA clade</taxon>
        <taxon>indigoferoid/millettioid clade</taxon>
        <taxon>Phaseoleae</taxon>
        <taxon>Vigna</taxon>
    </lineage>
</organism>
<evidence type="ECO:0000256" key="5">
    <source>
        <dbReference type="ARBA" id="ARBA00023163"/>
    </source>
</evidence>
<feature type="region of interest" description="Disordered" evidence="7">
    <location>
        <begin position="1"/>
        <end position="24"/>
    </location>
</feature>
<dbReference type="PANTHER" id="PTHR45967">
    <property type="entry name" value="G-BOX-BINDING FACTOR 3-RELATED"/>
    <property type="match status" value="1"/>
</dbReference>
<evidence type="ECO:0000256" key="1">
    <source>
        <dbReference type="ARBA" id="ARBA00004123"/>
    </source>
</evidence>
<feature type="region of interest" description="Disordered" evidence="7">
    <location>
        <begin position="315"/>
        <end position="335"/>
    </location>
</feature>
<dbReference type="CDD" id="cd14702">
    <property type="entry name" value="bZIP_plant_GBF1"/>
    <property type="match status" value="1"/>
</dbReference>
<proteinExistence type="inferred from homology"/>
<keyword evidence="10" id="KW-1185">Reference proteome</keyword>
<dbReference type="PANTHER" id="PTHR45967:SF28">
    <property type="entry name" value="BASIC-LEUCINE ZIPPER (BZIP) TRANSCRIPTION FACTOR FAMILY PROTEIN"/>
    <property type="match status" value="1"/>
</dbReference>
<dbReference type="EMBL" id="CP144695">
    <property type="protein sequence ID" value="WVZ07897.1"/>
    <property type="molecule type" value="Genomic_DNA"/>
</dbReference>
<dbReference type="Pfam" id="PF00170">
    <property type="entry name" value="bZIP_1"/>
    <property type="match status" value="1"/>
</dbReference>
<gene>
    <name evidence="9" type="ORF">V8G54_021243</name>
</gene>
<dbReference type="GO" id="GO:0003700">
    <property type="term" value="F:DNA-binding transcription factor activity"/>
    <property type="evidence" value="ECO:0007669"/>
    <property type="project" value="InterPro"/>
</dbReference>
<accession>A0AAQ3NFG2</accession>
<keyword evidence="3" id="KW-0805">Transcription regulation</keyword>
<evidence type="ECO:0000256" key="6">
    <source>
        <dbReference type="ARBA" id="ARBA00023242"/>
    </source>
</evidence>
<feature type="compositionally biased region" description="Low complexity" evidence="7">
    <location>
        <begin position="11"/>
        <end position="20"/>
    </location>
</feature>
<feature type="region of interest" description="Disordered" evidence="7">
    <location>
        <begin position="170"/>
        <end position="228"/>
    </location>
</feature>
<evidence type="ECO:0000313" key="9">
    <source>
        <dbReference type="EMBL" id="WVZ07897.1"/>
    </source>
</evidence>
<keyword evidence="4" id="KW-0238">DNA-binding</keyword>
<dbReference type="SMART" id="SM00338">
    <property type="entry name" value="BRLZ"/>
    <property type="match status" value="1"/>
</dbReference>
<feature type="region of interest" description="Disordered" evidence="7">
    <location>
        <begin position="561"/>
        <end position="580"/>
    </location>
</feature>
<dbReference type="SUPFAM" id="SSF57959">
    <property type="entry name" value="Leucine zipper domain"/>
    <property type="match status" value="1"/>
</dbReference>
<keyword evidence="5" id="KW-0804">Transcription</keyword>
<feature type="compositionally biased region" description="Polar residues" evidence="7">
    <location>
        <begin position="203"/>
        <end position="212"/>
    </location>
</feature>